<protein>
    <submittedName>
        <fullName evidence="2">HEXXH motif domain-containing protein</fullName>
    </submittedName>
</protein>
<organism evidence="2 3">
    <name type="scientific">Planotetraspora silvatica</name>
    <dbReference type="NCBI Taxonomy" id="234614"/>
    <lineage>
        <taxon>Bacteria</taxon>
        <taxon>Bacillati</taxon>
        <taxon>Actinomycetota</taxon>
        <taxon>Actinomycetes</taxon>
        <taxon>Streptosporangiales</taxon>
        <taxon>Streptosporangiaceae</taxon>
        <taxon>Planotetraspora</taxon>
    </lineage>
</organism>
<evidence type="ECO:0000313" key="3">
    <source>
        <dbReference type="Proteomes" id="UP000644610"/>
    </source>
</evidence>
<dbReference type="NCBIfam" id="TIGR04267">
    <property type="entry name" value="mod_HExxH"/>
    <property type="match status" value="1"/>
</dbReference>
<dbReference type="AlphaFoldDB" id="A0A8J3URU7"/>
<dbReference type="RefSeq" id="WP_203978110.1">
    <property type="nucleotide sequence ID" value="NZ_BAAAKY010000026.1"/>
</dbReference>
<keyword evidence="3" id="KW-1185">Reference proteome</keyword>
<proteinExistence type="predicted"/>
<reference evidence="2" key="1">
    <citation type="submission" date="2021-01" db="EMBL/GenBank/DDBJ databases">
        <title>Whole genome shotgun sequence of Planotetraspora silvatica NBRC 100141.</title>
        <authorList>
            <person name="Komaki H."/>
            <person name="Tamura T."/>
        </authorList>
    </citation>
    <scope>NUCLEOTIDE SEQUENCE</scope>
    <source>
        <strain evidence="2">NBRC 100141</strain>
    </source>
</reference>
<feature type="region of interest" description="Disordered" evidence="1">
    <location>
        <begin position="403"/>
        <end position="433"/>
    </location>
</feature>
<sequence length="433" mass="47080">MELRPHRLPTDVLDRLAAGGGGAEAAEHLTAVQYSRHLLLIRGILDQAVRGSESAHRAYDLLADLAKQAPDAVAQVIRYPAVGAWARQTLSRLLRRSPDPVEPAQLGAIAAVAAIRAGVSACVEVPSSGGGIMLPSIGRLSLETDGTQLVKLRVDASGAIDLGESRTDLTQLHRLASADKAIDLVVDDLDPYRWVPADVIDGRLSADELRTWESCLDTAWRMLDEHHWTIAGELRSIVSVLTPIKGPERGQNSASARDTFGTIALSTPPDGRWLACTFAHEIQHAKLGAILDVVDLTLPDAREYYAPWRPDPRPLSGLLQGAYAYLGVAGFWRRQRLVDDDEWSHVEFAHWRASAFEVTETLLGSGRLTPEGDRFVSGMRRTLSAWMDEPVPAAAQVTAHHEAAGHRKAWNARNGRERVTGAAGRSPSRSAHP</sequence>
<dbReference type="EMBL" id="BOOQ01000032">
    <property type="protein sequence ID" value="GII48672.1"/>
    <property type="molecule type" value="Genomic_DNA"/>
</dbReference>
<dbReference type="Proteomes" id="UP000644610">
    <property type="component" value="Unassembled WGS sequence"/>
</dbReference>
<accession>A0A8J3URU7</accession>
<name>A0A8J3URU7_9ACTN</name>
<gene>
    <name evidence="2" type="ORF">Psi02_50960</name>
</gene>
<evidence type="ECO:0000256" key="1">
    <source>
        <dbReference type="SAM" id="MobiDB-lite"/>
    </source>
</evidence>
<evidence type="ECO:0000313" key="2">
    <source>
        <dbReference type="EMBL" id="GII48672.1"/>
    </source>
</evidence>
<dbReference type="InterPro" id="IPR026337">
    <property type="entry name" value="AKG_HExxH"/>
</dbReference>
<comment type="caution">
    <text evidence="2">The sequence shown here is derived from an EMBL/GenBank/DDBJ whole genome shotgun (WGS) entry which is preliminary data.</text>
</comment>